<name>A0A0D0A669_9AGAM</name>
<feature type="non-terminal residue" evidence="2">
    <location>
        <position position="107"/>
    </location>
</feature>
<reference evidence="3" key="2">
    <citation type="submission" date="2015-01" db="EMBL/GenBank/DDBJ databases">
        <title>Evolutionary Origins and Diversification of the Mycorrhizal Mutualists.</title>
        <authorList>
            <consortium name="DOE Joint Genome Institute"/>
            <consortium name="Mycorrhizal Genomics Consortium"/>
            <person name="Kohler A."/>
            <person name="Kuo A."/>
            <person name="Nagy L.G."/>
            <person name="Floudas D."/>
            <person name="Copeland A."/>
            <person name="Barry K.W."/>
            <person name="Cichocki N."/>
            <person name="Veneault-Fourrey C."/>
            <person name="LaButti K."/>
            <person name="Lindquist E.A."/>
            <person name="Lipzen A."/>
            <person name="Lundell T."/>
            <person name="Morin E."/>
            <person name="Murat C."/>
            <person name="Riley R."/>
            <person name="Ohm R."/>
            <person name="Sun H."/>
            <person name="Tunlid A."/>
            <person name="Henrissat B."/>
            <person name="Grigoriev I.V."/>
            <person name="Hibbett D.S."/>
            <person name="Martin F."/>
        </authorList>
    </citation>
    <scope>NUCLEOTIDE SEQUENCE [LARGE SCALE GENOMIC DNA]</scope>
    <source>
        <strain evidence="3">UH-Slu-Lm8-n1</strain>
    </source>
</reference>
<dbReference type="AlphaFoldDB" id="A0A0D0A669"/>
<gene>
    <name evidence="2" type="ORF">CY34DRAFT_15957</name>
</gene>
<dbReference type="Proteomes" id="UP000054485">
    <property type="component" value="Unassembled WGS sequence"/>
</dbReference>
<dbReference type="EMBL" id="KN835477">
    <property type="protein sequence ID" value="KIK37076.1"/>
    <property type="molecule type" value="Genomic_DNA"/>
</dbReference>
<evidence type="ECO:0000313" key="3">
    <source>
        <dbReference type="Proteomes" id="UP000054485"/>
    </source>
</evidence>
<evidence type="ECO:0000256" key="1">
    <source>
        <dbReference type="SAM" id="MobiDB-lite"/>
    </source>
</evidence>
<dbReference type="InParanoid" id="A0A0D0A669"/>
<sequence length="107" mass="11462">TVADTNLDHSQEGSQKSALSAAPITVAKDAVDIAAVSSAEILQGPSLVLERRTGSPDPLDDDFNDDEAFKRSVAILLQKNPRMRLSIGGWPYDPGARDGDWFPGPSR</sequence>
<organism evidence="2 3">
    <name type="scientific">Suillus luteus UH-Slu-Lm8-n1</name>
    <dbReference type="NCBI Taxonomy" id="930992"/>
    <lineage>
        <taxon>Eukaryota</taxon>
        <taxon>Fungi</taxon>
        <taxon>Dikarya</taxon>
        <taxon>Basidiomycota</taxon>
        <taxon>Agaricomycotina</taxon>
        <taxon>Agaricomycetes</taxon>
        <taxon>Agaricomycetidae</taxon>
        <taxon>Boletales</taxon>
        <taxon>Suillineae</taxon>
        <taxon>Suillaceae</taxon>
        <taxon>Suillus</taxon>
    </lineage>
</organism>
<keyword evidence="3" id="KW-1185">Reference proteome</keyword>
<proteinExistence type="predicted"/>
<evidence type="ECO:0000313" key="2">
    <source>
        <dbReference type="EMBL" id="KIK37076.1"/>
    </source>
</evidence>
<feature type="compositionally biased region" description="Basic and acidic residues" evidence="1">
    <location>
        <begin position="1"/>
        <end position="11"/>
    </location>
</feature>
<reference evidence="2 3" key="1">
    <citation type="submission" date="2014-04" db="EMBL/GenBank/DDBJ databases">
        <authorList>
            <consortium name="DOE Joint Genome Institute"/>
            <person name="Kuo A."/>
            <person name="Ruytinx J."/>
            <person name="Rineau F."/>
            <person name="Colpaert J."/>
            <person name="Kohler A."/>
            <person name="Nagy L.G."/>
            <person name="Floudas D."/>
            <person name="Copeland A."/>
            <person name="Barry K.W."/>
            <person name="Cichocki N."/>
            <person name="Veneault-Fourrey C."/>
            <person name="LaButti K."/>
            <person name="Lindquist E.A."/>
            <person name="Lipzen A."/>
            <person name="Lundell T."/>
            <person name="Morin E."/>
            <person name="Murat C."/>
            <person name="Sun H."/>
            <person name="Tunlid A."/>
            <person name="Henrissat B."/>
            <person name="Grigoriev I.V."/>
            <person name="Hibbett D.S."/>
            <person name="Martin F."/>
            <person name="Nordberg H.P."/>
            <person name="Cantor M.N."/>
            <person name="Hua S.X."/>
        </authorList>
    </citation>
    <scope>NUCLEOTIDE SEQUENCE [LARGE SCALE GENOMIC DNA]</scope>
    <source>
        <strain evidence="2 3">UH-Slu-Lm8-n1</strain>
    </source>
</reference>
<protein>
    <submittedName>
        <fullName evidence="2">Uncharacterized protein</fullName>
    </submittedName>
</protein>
<feature type="region of interest" description="Disordered" evidence="1">
    <location>
        <begin position="1"/>
        <end position="21"/>
    </location>
</feature>
<accession>A0A0D0A669</accession>
<dbReference type="HOGENOM" id="CLU_2216293_0_0_1"/>